<reference evidence="6 7" key="1">
    <citation type="submission" date="2021-03" db="EMBL/GenBank/DDBJ databases">
        <title>Identification of novel Bacillus strains.</title>
        <authorList>
            <person name="Xiao Z."/>
            <person name="Li Y."/>
            <person name="Shen J."/>
        </authorList>
    </citation>
    <scope>NUCLEOTIDE SEQUENCE [LARGE SCALE GENOMIC DNA]</scope>
    <source>
        <strain evidence="6 7">SY8</strain>
    </source>
</reference>
<evidence type="ECO:0000259" key="5">
    <source>
        <dbReference type="Pfam" id="PF00329"/>
    </source>
</evidence>
<feature type="compositionally biased region" description="Basic and acidic residues" evidence="4">
    <location>
        <begin position="71"/>
        <end position="84"/>
    </location>
</feature>
<dbReference type="NCBIfam" id="TIGR01961">
    <property type="entry name" value="NuoC_fam"/>
    <property type="match status" value="1"/>
</dbReference>
<dbReference type="Proteomes" id="UP000677611">
    <property type="component" value="Unassembled WGS sequence"/>
</dbReference>
<dbReference type="PANTHER" id="PTHR10884">
    <property type="entry name" value="NADH DEHYDROGENASE UBIQUINONE IRON-SULFUR PROTEIN 3"/>
    <property type="match status" value="1"/>
</dbReference>
<accession>A0ABS3NSX7</accession>
<dbReference type="InterPro" id="IPR010218">
    <property type="entry name" value="NADH_DH_suC"/>
</dbReference>
<evidence type="ECO:0000313" key="7">
    <source>
        <dbReference type="Proteomes" id="UP000677611"/>
    </source>
</evidence>
<evidence type="ECO:0000256" key="4">
    <source>
        <dbReference type="SAM" id="MobiDB-lite"/>
    </source>
</evidence>
<dbReference type="GO" id="GO:0016491">
    <property type="term" value="F:oxidoreductase activity"/>
    <property type="evidence" value="ECO:0007669"/>
    <property type="project" value="UniProtKB-KW"/>
</dbReference>
<feature type="compositionally biased region" description="Low complexity" evidence="4">
    <location>
        <begin position="174"/>
        <end position="185"/>
    </location>
</feature>
<feature type="compositionally biased region" description="Basic and acidic residues" evidence="4">
    <location>
        <begin position="160"/>
        <end position="173"/>
    </location>
</feature>
<feature type="compositionally biased region" description="Low complexity" evidence="4">
    <location>
        <begin position="204"/>
        <end position="217"/>
    </location>
</feature>
<proteinExistence type="inferred from homology"/>
<gene>
    <name evidence="6" type="ORF">J4P90_01965</name>
</gene>
<sequence length="457" mass="49295">MSDSNKEIEDMKKEAARHAKEEARKRLAAKHEMEMSNGVQEEKEKALPKDGEVSIEEAKHHAVEAALAKQKAKENESSSEEKAKAAAAAKAKAAALAKQKAKENESPSEEKAKAAAAAKAKAAALAKQKAKENESPSEEKAKAAAAAKAKAKAAAIAKQKAKENESSSEEKAKAAAAAKAKAAALAKRKAKENESPSEEEKAKAAAAAKAKAAALAKQKAKENESPSEEEKAKAKAKAVAAAKAKAAALAKQKVSKEGTTSNDEKAKAIAAAKAKAAAAAKAKGAVGKKEEEMKQEEPSPNQPYLDAYVEIIKEKMDENSLEDYYINKLSKDVPTLVVKLERYYEVMELLRGHEGLAFDYMSELHATDFVTHMEVYVHLFSYGKKQSVAVKVKMDRESPRVASIAPLWSGADWPEREAYDLLGVTFEGHPNLTRILMPDDWAGHPLRKDYEPLDVEV</sequence>
<dbReference type="Pfam" id="PF00329">
    <property type="entry name" value="Complex1_30kDa"/>
    <property type="match status" value="1"/>
</dbReference>
<feature type="compositionally biased region" description="Basic and acidic residues" evidence="4">
    <location>
        <begin position="191"/>
        <end position="203"/>
    </location>
</feature>
<feature type="compositionally biased region" description="Low complexity" evidence="4">
    <location>
        <begin position="85"/>
        <end position="98"/>
    </location>
</feature>
<dbReference type="EMBL" id="JAGDQJ010000004">
    <property type="protein sequence ID" value="MBO1624024.1"/>
    <property type="molecule type" value="Genomic_DNA"/>
</dbReference>
<feature type="compositionally biased region" description="Basic and acidic residues" evidence="4">
    <location>
        <begin position="219"/>
        <end position="233"/>
    </location>
</feature>
<evidence type="ECO:0000313" key="6">
    <source>
        <dbReference type="EMBL" id="MBO1624024.1"/>
    </source>
</evidence>
<feature type="domain" description="NADH:ubiquinone oxidoreductase 30kDa subunit" evidence="5">
    <location>
        <begin position="337"/>
        <end position="451"/>
    </location>
</feature>
<feature type="compositionally biased region" description="Basic and acidic residues" evidence="4">
    <location>
        <begin position="129"/>
        <end position="142"/>
    </location>
</feature>
<feature type="region of interest" description="Disordered" evidence="4">
    <location>
        <begin position="63"/>
        <end position="236"/>
    </location>
</feature>
<feature type="compositionally biased region" description="Basic and acidic residues" evidence="4">
    <location>
        <begin position="100"/>
        <end position="113"/>
    </location>
</feature>
<dbReference type="NCBIfam" id="NF005832">
    <property type="entry name" value="PRK07735.1"/>
    <property type="match status" value="1"/>
</dbReference>
<feature type="compositionally biased region" description="Low complexity" evidence="4">
    <location>
        <begin position="114"/>
        <end position="127"/>
    </location>
</feature>
<feature type="region of interest" description="Disordered" evidence="4">
    <location>
        <begin position="1"/>
        <end position="51"/>
    </location>
</feature>
<keyword evidence="2" id="KW-0813">Transport</keyword>
<dbReference type="RefSeq" id="WP_208016613.1">
    <property type="nucleotide sequence ID" value="NZ_JAGDQJ010000004.1"/>
</dbReference>
<evidence type="ECO:0000256" key="1">
    <source>
        <dbReference type="ARBA" id="ARBA00007569"/>
    </source>
</evidence>
<keyword evidence="6" id="KW-0560">Oxidoreductase</keyword>
<organism evidence="6 7">
    <name type="scientific">Bacillus arachidis</name>
    <dbReference type="NCBI Taxonomy" id="2819290"/>
    <lineage>
        <taxon>Bacteria</taxon>
        <taxon>Bacillati</taxon>
        <taxon>Bacillota</taxon>
        <taxon>Bacilli</taxon>
        <taxon>Bacillales</taxon>
        <taxon>Bacillaceae</taxon>
        <taxon>Bacillus</taxon>
    </lineage>
</organism>
<evidence type="ECO:0000256" key="3">
    <source>
        <dbReference type="ARBA" id="ARBA00031773"/>
    </source>
</evidence>
<evidence type="ECO:0000256" key="2">
    <source>
        <dbReference type="ARBA" id="ARBA00022448"/>
    </source>
</evidence>
<comment type="similarity">
    <text evidence="1">Belongs to the complex I 30 kDa subunit family.</text>
</comment>
<dbReference type="Gene3D" id="3.30.460.80">
    <property type="entry name" value="NADH:ubiquinone oxidoreductase, 30kDa subunit"/>
    <property type="match status" value="1"/>
</dbReference>
<name>A0ABS3NSX7_9BACI</name>
<keyword evidence="7" id="KW-1185">Reference proteome</keyword>
<dbReference type="PANTHER" id="PTHR10884:SF14">
    <property type="entry name" value="NADH DEHYDROGENASE [UBIQUINONE] IRON-SULFUR PROTEIN 3, MITOCHONDRIAL"/>
    <property type="match status" value="1"/>
</dbReference>
<protein>
    <recommendedName>
        <fullName evidence="3">NAD(P)H dehydrogenase subunit J</fullName>
    </recommendedName>
</protein>
<dbReference type="InterPro" id="IPR001268">
    <property type="entry name" value="NADH_UbQ_OxRdtase_30kDa_su"/>
</dbReference>
<dbReference type="InterPro" id="IPR037232">
    <property type="entry name" value="NADH_quin_OxRdtase_su_C/D-like"/>
</dbReference>
<comment type="caution">
    <text evidence="6">The sequence shown here is derived from an EMBL/GenBank/DDBJ whole genome shotgun (WGS) entry which is preliminary data.</text>
</comment>
<feature type="compositionally biased region" description="Low complexity" evidence="4">
    <location>
        <begin position="143"/>
        <end position="158"/>
    </location>
</feature>
<dbReference type="SUPFAM" id="SSF143243">
    <property type="entry name" value="Nqo5-like"/>
    <property type="match status" value="1"/>
</dbReference>